<dbReference type="PANTHER" id="PTHR45623">
    <property type="entry name" value="CHROMODOMAIN-HELICASE-DNA-BINDING PROTEIN 3-RELATED-RELATED"/>
    <property type="match status" value="1"/>
</dbReference>
<dbReference type="InterPro" id="IPR016197">
    <property type="entry name" value="Chromo-like_dom_sf"/>
</dbReference>
<keyword evidence="3" id="KW-0539">Nucleus</keyword>
<protein>
    <recommendedName>
        <fullName evidence="4">Chromo domain-containing protein</fullName>
    </recommendedName>
</protein>
<dbReference type="Gene3D" id="2.40.50.40">
    <property type="match status" value="2"/>
</dbReference>
<comment type="caution">
    <text evidence="5">The sequence shown here is derived from an EMBL/GenBank/DDBJ whole genome shotgun (WGS) entry which is preliminary data.</text>
</comment>
<dbReference type="OrthoDB" id="1737597at2759"/>
<evidence type="ECO:0000256" key="3">
    <source>
        <dbReference type="ARBA" id="ARBA00023242"/>
    </source>
</evidence>
<dbReference type="GO" id="GO:0000785">
    <property type="term" value="C:chromatin"/>
    <property type="evidence" value="ECO:0007669"/>
    <property type="project" value="TreeGrafter"/>
</dbReference>
<proteinExistence type="predicted"/>
<accession>A0A7J0HBI2</accession>
<evidence type="ECO:0000313" key="5">
    <source>
        <dbReference type="EMBL" id="GFZ20436.1"/>
    </source>
</evidence>
<dbReference type="AlphaFoldDB" id="A0A7J0HBI2"/>
<keyword evidence="1" id="KW-0547">Nucleotide-binding</keyword>
<evidence type="ECO:0000313" key="6">
    <source>
        <dbReference type="Proteomes" id="UP000585474"/>
    </source>
</evidence>
<dbReference type="GO" id="GO:0005524">
    <property type="term" value="F:ATP binding"/>
    <property type="evidence" value="ECO:0007669"/>
    <property type="project" value="UniProtKB-KW"/>
</dbReference>
<keyword evidence="6" id="KW-1185">Reference proteome</keyword>
<gene>
    <name evidence="5" type="ORF">Acr_28g0011410</name>
</gene>
<dbReference type="GO" id="GO:0140658">
    <property type="term" value="F:ATP-dependent chromatin remodeler activity"/>
    <property type="evidence" value="ECO:0007669"/>
    <property type="project" value="TreeGrafter"/>
</dbReference>
<dbReference type="EMBL" id="BJWL01000028">
    <property type="protein sequence ID" value="GFZ20436.1"/>
    <property type="molecule type" value="Genomic_DNA"/>
</dbReference>
<dbReference type="GO" id="GO:0003682">
    <property type="term" value="F:chromatin binding"/>
    <property type="evidence" value="ECO:0007669"/>
    <property type="project" value="TreeGrafter"/>
</dbReference>
<dbReference type="PANTHER" id="PTHR45623:SF13">
    <property type="entry name" value="HELICASE PROTEIN MOM1"/>
    <property type="match status" value="1"/>
</dbReference>
<dbReference type="GO" id="GO:0042393">
    <property type="term" value="F:histone binding"/>
    <property type="evidence" value="ECO:0007669"/>
    <property type="project" value="TreeGrafter"/>
</dbReference>
<dbReference type="Pfam" id="PF00385">
    <property type="entry name" value="Chromo"/>
    <property type="match status" value="1"/>
</dbReference>
<feature type="domain" description="Chromo" evidence="4">
    <location>
        <begin position="92"/>
        <end position="154"/>
    </location>
</feature>
<dbReference type="GO" id="GO:0016887">
    <property type="term" value="F:ATP hydrolysis activity"/>
    <property type="evidence" value="ECO:0007669"/>
    <property type="project" value="TreeGrafter"/>
</dbReference>
<organism evidence="5 6">
    <name type="scientific">Actinidia rufa</name>
    <dbReference type="NCBI Taxonomy" id="165716"/>
    <lineage>
        <taxon>Eukaryota</taxon>
        <taxon>Viridiplantae</taxon>
        <taxon>Streptophyta</taxon>
        <taxon>Embryophyta</taxon>
        <taxon>Tracheophyta</taxon>
        <taxon>Spermatophyta</taxon>
        <taxon>Magnoliopsida</taxon>
        <taxon>eudicotyledons</taxon>
        <taxon>Gunneridae</taxon>
        <taxon>Pentapetalae</taxon>
        <taxon>asterids</taxon>
        <taxon>Ericales</taxon>
        <taxon>Actinidiaceae</taxon>
        <taxon>Actinidia</taxon>
    </lineage>
</organism>
<dbReference type="SMART" id="SM00298">
    <property type="entry name" value="CHROMO"/>
    <property type="match status" value="2"/>
</dbReference>
<reference evidence="5 6" key="1">
    <citation type="submission" date="2019-07" db="EMBL/GenBank/DDBJ databases">
        <title>De Novo Assembly of kiwifruit Actinidia rufa.</title>
        <authorList>
            <person name="Sugita-Konishi S."/>
            <person name="Sato K."/>
            <person name="Mori E."/>
            <person name="Abe Y."/>
            <person name="Kisaki G."/>
            <person name="Hamano K."/>
            <person name="Suezawa K."/>
            <person name="Otani M."/>
            <person name="Fukuda T."/>
            <person name="Manabe T."/>
            <person name="Gomi K."/>
            <person name="Tabuchi M."/>
            <person name="Akimitsu K."/>
            <person name="Kataoka I."/>
        </authorList>
    </citation>
    <scope>NUCLEOTIDE SEQUENCE [LARGE SCALE GENOMIC DNA]</scope>
    <source>
        <strain evidence="6">cv. Fuchu</strain>
    </source>
</reference>
<dbReference type="InterPro" id="IPR023780">
    <property type="entry name" value="Chromo_domain"/>
</dbReference>
<dbReference type="PROSITE" id="PS50013">
    <property type="entry name" value="CHROMO_2"/>
    <property type="match status" value="2"/>
</dbReference>
<dbReference type="SUPFAM" id="SSF54160">
    <property type="entry name" value="Chromo domain-like"/>
    <property type="match status" value="2"/>
</dbReference>
<name>A0A7J0HBI2_9ERIC</name>
<evidence type="ECO:0000256" key="2">
    <source>
        <dbReference type="ARBA" id="ARBA00022840"/>
    </source>
</evidence>
<evidence type="ECO:0000256" key="1">
    <source>
        <dbReference type="ARBA" id="ARBA00022741"/>
    </source>
</evidence>
<sequence>MLLGESCDAIQALVNSIFQDATRQVVIITIPFNCFWSSLCCVGKGCKRRYHPSCLDPPLDDVAYGDWHCCFCVKKKIELGVYSVSEGVDSVWDAREVEVRDTRGSQKQKQYFVGYKGLSHVHNHWVPESQLILEAPLLVSKFNGNNQIMKWKEQWRTPHRLLKKRLLRFPERQDDYHNDYTGDISDCCCEWLVKWCGLDYENSTWELESAAFLKSPQAQSLIRKYENRRQRAKRAASFSQLDKKKGPLVKIPKPPAGVVPLMNSFQLSFINKLREYWHKGRNAVVIGDQVM</sequence>
<dbReference type="GO" id="GO:0005634">
    <property type="term" value="C:nucleus"/>
    <property type="evidence" value="ECO:0007669"/>
    <property type="project" value="TreeGrafter"/>
</dbReference>
<dbReference type="InterPro" id="IPR000953">
    <property type="entry name" value="Chromo/chromo_shadow_dom"/>
</dbReference>
<evidence type="ECO:0000259" key="4">
    <source>
        <dbReference type="PROSITE" id="PS50013"/>
    </source>
</evidence>
<keyword evidence="2" id="KW-0067">ATP-binding</keyword>
<dbReference type="Gene3D" id="3.30.40.10">
    <property type="entry name" value="Zinc/RING finger domain, C3HC4 (zinc finger)"/>
    <property type="match status" value="1"/>
</dbReference>
<dbReference type="InterPro" id="IPR013083">
    <property type="entry name" value="Znf_RING/FYVE/PHD"/>
</dbReference>
<feature type="domain" description="Chromo" evidence="4">
    <location>
        <begin position="156"/>
        <end position="237"/>
    </location>
</feature>
<dbReference type="Proteomes" id="UP000585474">
    <property type="component" value="Unassembled WGS sequence"/>
</dbReference>
<dbReference type="GO" id="GO:0003677">
    <property type="term" value="F:DNA binding"/>
    <property type="evidence" value="ECO:0007669"/>
    <property type="project" value="TreeGrafter"/>
</dbReference>